<evidence type="ECO:0000256" key="2">
    <source>
        <dbReference type="ARBA" id="ARBA00009863"/>
    </source>
</evidence>
<keyword evidence="4" id="KW-0689">Ribosomal protein</keyword>
<dbReference type="PANTHER" id="PTHR12810:SF0">
    <property type="entry name" value="SMALL RIBOSOMAL SUBUNIT PROTEIN MS29"/>
    <property type="match status" value="1"/>
</dbReference>
<evidence type="ECO:0000313" key="8">
    <source>
        <dbReference type="EMBL" id="RDW68559.1"/>
    </source>
</evidence>
<accession>A0A3D8R3D4</accession>
<gene>
    <name evidence="8" type="ORF">BP5796_09216</name>
</gene>
<name>A0A3D8R3D4_9HELO</name>
<evidence type="ECO:0000256" key="6">
    <source>
        <dbReference type="ARBA" id="ARBA00023274"/>
    </source>
</evidence>
<organism evidence="8 9">
    <name type="scientific">Coleophoma crateriformis</name>
    <dbReference type="NCBI Taxonomy" id="565419"/>
    <lineage>
        <taxon>Eukaryota</taxon>
        <taxon>Fungi</taxon>
        <taxon>Dikarya</taxon>
        <taxon>Ascomycota</taxon>
        <taxon>Pezizomycotina</taxon>
        <taxon>Leotiomycetes</taxon>
        <taxon>Helotiales</taxon>
        <taxon>Dermateaceae</taxon>
        <taxon>Coleophoma</taxon>
    </lineage>
</organism>
<evidence type="ECO:0000256" key="3">
    <source>
        <dbReference type="ARBA" id="ARBA00022946"/>
    </source>
</evidence>
<protein>
    <recommendedName>
        <fullName evidence="7">Small ribosomal subunit protein mS29</fullName>
    </recommendedName>
</protein>
<comment type="similarity">
    <text evidence="2">Belongs to the mitochondrion-specific ribosomal protein mS29 family.</text>
</comment>
<dbReference type="Proteomes" id="UP000256328">
    <property type="component" value="Unassembled WGS sequence"/>
</dbReference>
<evidence type="ECO:0000313" key="9">
    <source>
        <dbReference type="Proteomes" id="UP000256328"/>
    </source>
</evidence>
<keyword evidence="3" id="KW-0809">Transit peptide</keyword>
<dbReference type="GO" id="GO:0003735">
    <property type="term" value="F:structural constituent of ribosome"/>
    <property type="evidence" value="ECO:0007669"/>
    <property type="project" value="TreeGrafter"/>
</dbReference>
<dbReference type="AlphaFoldDB" id="A0A3D8R3D4"/>
<proteinExistence type="inferred from homology"/>
<dbReference type="InterPro" id="IPR019368">
    <property type="entry name" value="Ribosomal_mS29"/>
</dbReference>
<evidence type="ECO:0000256" key="5">
    <source>
        <dbReference type="ARBA" id="ARBA00023128"/>
    </source>
</evidence>
<evidence type="ECO:0000256" key="4">
    <source>
        <dbReference type="ARBA" id="ARBA00022980"/>
    </source>
</evidence>
<comment type="subcellular location">
    <subcellularLocation>
        <location evidence="1">Mitochondrion</location>
    </subcellularLocation>
</comment>
<dbReference type="EMBL" id="PDLN01000013">
    <property type="protein sequence ID" value="RDW68559.1"/>
    <property type="molecule type" value="Genomic_DNA"/>
</dbReference>
<dbReference type="PANTHER" id="PTHR12810">
    <property type="entry name" value="MITOCHONDRIAL 28S RIBOSOMAL PROTEIN S29"/>
    <property type="match status" value="1"/>
</dbReference>
<evidence type="ECO:0000256" key="7">
    <source>
        <dbReference type="ARBA" id="ARBA00035140"/>
    </source>
</evidence>
<keyword evidence="6" id="KW-0687">Ribonucleoprotein</keyword>
<dbReference type="GO" id="GO:0005763">
    <property type="term" value="C:mitochondrial small ribosomal subunit"/>
    <property type="evidence" value="ECO:0007669"/>
    <property type="project" value="TreeGrafter"/>
</dbReference>
<dbReference type="Pfam" id="PF10236">
    <property type="entry name" value="DAP3"/>
    <property type="match status" value="1"/>
</dbReference>
<dbReference type="OrthoDB" id="274828at2759"/>
<evidence type="ECO:0000256" key="1">
    <source>
        <dbReference type="ARBA" id="ARBA00004173"/>
    </source>
</evidence>
<reference evidence="8 9" key="1">
    <citation type="journal article" date="2018" name="IMA Fungus">
        <title>IMA Genome-F 9: Draft genome sequence of Annulohypoxylon stygium, Aspergillus mulundensis, Berkeleyomyces basicola (syn. Thielaviopsis basicola), Ceratocystis smalleyi, two Cercospora beticola strains, Coleophoma cylindrospora, Fusarium fracticaudum, Phialophora cf. hyalina, and Morchella septimelata.</title>
        <authorList>
            <person name="Wingfield B.D."/>
            <person name="Bills G.F."/>
            <person name="Dong Y."/>
            <person name="Huang W."/>
            <person name="Nel W.J."/>
            <person name="Swalarsk-Parry B.S."/>
            <person name="Vaghefi N."/>
            <person name="Wilken P.M."/>
            <person name="An Z."/>
            <person name="de Beer Z.W."/>
            <person name="De Vos L."/>
            <person name="Chen L."/>
            <person name="Duong T.A."/>
            <person name="Gao Y."/>
            <person name="Hammerbacher A."/>
            <person name="Kikkert J.R."/>
            <person name="Li Y."/>
            <person name="Li H."/>
            <person name="Li K."/>
            <person name="Li Q."/>
            <person name="Liu X."/>
            <person name="Ma X."/>
            <person name="Naidoo K."/>
            <person name="Pethybridge S.J."/>
            <person name="Sun J."/>
            <person name="Steenkamp E.T."/>
            <person name="van der Nest M.A."/>
            <person name="van Wyk S."/>
            <person name="Wingfield M.J."/>
            <person name="Xiong C."/>
            <person name="Yue Q."/>
            <person name="Zhang X."/>
        </authorList>
    </citation>
    <scope>NUCLEOTIDE SEQUENCE [LARGE SCALE GENOMIC DNA]</scope>
    <source>
        <strain evidence="8 9">BP5796</strain>
    </source>
</reference>
<keyword evidence="9" id="KW-1185">Reference proteome</keyword>
<comment type="caution">
    <text evidence="8">The sequence shown here is derived from an EMBL/GenBank/DDBJ whole genome shotgun (WGS) entry which is preliminary data.</text>
</comment>
<keyword evidence="5" id="KW-0496">Mitochondrion</keyword>
<sequence length="464" mass="50714">MASSGCWKCLLRPSVPVSRPIIANASASFSTTTTLNANPPKKKTGAVKIVKPHQRAGSSLKIKKKAFVKPAGRPPMPGERKALRKRIVLSNTNALEVPMTDLSKDNLLDETLVGKVAGLPDVVVDQLRAVEAFKITQGWGLFRRPAILVREDSVKLARMLEAATEKKEACRVLLDGQRGAGKSMLAVHAMASAFLKGWVVINIPEAQELTTATTDYSPVPNTTPQLYSQDTYVANLLSQIGKANNAVLSTLTLSMEHKDAPIPLQSNISLARLVELGARDPDIAWPLFNIFWREITAAGRPPVMMAMDGLSYFMQYSEYRNPDFDLIHAHDLALVKHLMDHLSGSTKLPNGGAILGVMSRSHAPKSLAADLAITQTEERQLGRPRTKADPFTKYDERSLKVLGNVPVLRLQGLSRAEARGLMEYWASSGVMRTVVDEKTVAEKWTLAGNGIVGEIERGALKMRI</sequence>